<feature type="domain" description="ABC transmembrane type-1" evidence="13">
    <location>
        <begin position="12"/>
        <end position="216"/>
    </location>
</feature>
<keyword evidence="9 12" id="KW-0812">Transmembrane</keyword>
<dbReference type="CDD" id="cd06261">
    <property type="entry name" value="TM_PBP2"/>
    <property type="match status" value="1"/>
</dbReference>
<evidence type="ECO:0000256" key="2">
    <source>
        <dbReference type="ARBA" id="ARBA00004429"/>
    </source>
</evidence>
<accession>A0A4Q0SFJ1</accession>
<evidence type="ECO:0000256" key="10">
    <source>
        <dbReference type="ARBA" id="ARBA00022989"/>
    </source>
</evidence>
<dbReference type="SUPFAM" id="SSF161098">
    <property type="entry name" value="MetI-like"/>
    <property type="match status" value="1"/>
</dbReference>
<evidence type="ECO:0000259" key="13">
    <source>
        <dbReference type="PROSITE" id="PS50928"/>
    </source>
</evidence>
<keyword evidence="10 12" id="KW-1133">Transmembrane helix</keyword>
<comment type="function">
    <text evidence="1">Part of the binding-protein-dependent transport system for molybdenum; probably responsible for the translocation of the substrate across the membrane.</text>
</comment>
<keyword evidence="11 12" id="KW-0472">Membrane</keyword>
<feature type="transmembrane region" description="Helical" evidence="12">
    <location>
        <begin position="91"/>
        <end position="109"/>
    </location>
</feature>
<dbReference type="RefSeq" id="WP_128916419.1">
    <property type="nucleotide sequence ID" value="NZ_LBJQ01000006.1"/>
</dbReference>
<feature type="transmembrane region" description="Helical" evidence="12">
    <location>
        <begin position="50"/>
        <end position="71"/>
    </location>
</feature>
<dbReference type="Proteomes" id="UP000289546">
    <property type="component" value="Unassembled WGS sequence"/>
</dbReference>
<reference evidence="14 15" key="1">
    <citation type="submission" date="2015-04" db="EMBL/GenBank/DDBJ databases">
        <title>Comparative genomics of rhizobia nodulating Arachis hypogaea in China.</title>
        <authorList>
            <person name="Li Y."/>
        </authorList>
    </citation>
    <scope>NUCLEOTIDE SEQUENCE [LARGE SCALE GENOMIC DNA]</scope>
    <source>
        <strain evidence="14 15">CCBAU 51757</strain>
    </source>
</reference>
<protein>
    <recommendedName>
        <fullName evidence="4">Molybdenum transport system permease protein ModB</fullName>
    </recommendedName>
</protein>
<keyword evidence="6" id="KW-1003">Cell membrane</keyword>
<evidence type="ECO:0000256" key="5">
    <source>
        <dbReference type="ARBA" id="ARBA00022448"/>
    </source>
</evidence>
<name>A0A4Q0SFJ1_9BRAD</name>
<feature type="transmembrane region" description="Helical" evidence="12">
    <location>
        <begin position="199"/>
        <end position="217"/>
    </location>
</feature>
<dbReference type="GO" id="GO:0055085">
    <property type="term" value="P:transmembrane transport"/>
    <property type="evidence" value="ECO:0007669"/>
    <property type="project" value="InterPro"/>
</dbReference>
<feature type="transmembrane region" description="Helical" evidence="12">
    <location>
        <begin position="18"/>
        <end position="38"/>
    </location>
</feature>
<evidence type="ECO:0000313" key="14">
    <source>
        <dbReference type="EMBL" id="RXH38145.1"/>
    </source>
</evidence>
<keyword evidence="15" id="KW-1185">Reference proteome</keyword>
<dbReference type="PANTHER" id="PTHR30183:SF8">
    <property type="entry name" value="MOLYBDENUM TRANSPORT SYSTEM PERMEASE"/>
    <property type="match status" value="1"/>
</dbReference>
<comment type="subcellular location">
    <subcellularLocation>
        <location evidence="2">Cell inner membrane</location>
        <topology evidence="2">Multi-pass membrane protein</topology>
    </subcellularLocation>
</comment>
<evidence type="ECO:0000256" key="8">
    <source>
        <dbReference type="ARBA" id="ARBA00022519"/>
    </source>
</evidence>
<evidence type="ECO:0000256" key="11">
    <source>
        <dbReference type="ARBA" id="ARBA00023136"/>
    </source>
</evidence>
<evidence type="ECO:0000256" key="12">
    <source>
        <dbReference type="SAM" id="Phobius"/>
    </source>
</evidence>
<dbReference type="PROSITE" id="PS50928">
    <property type="entry name" value="ABC_TM1"/>
    <property type="match status" value="1"/>
</dbReference>
<comment type="similarity">
    <text evidence="3">Belongs to the binding-protein-dependent transport system permease family. CysTW subfamily.</text>
</comment>
<keyword evidence="8" id="KW-0997">Cell inner membrane</keyword>
<feature type="transmembrane region" description="Helical" evidence="12">
    <location>
        <begin position="148"/>
        <end position="169"/>
    </location>
</feature>
<dbReference type="AlphaFoldDB" id="A0A4Q0SFJ1"/>
<evidence type="ECO:0000313" key="15">
    <source>
        <dbReference type="Proteomes" id="UP000289546"/>
    </source>
</evidence>
<evidence type="ECO:0000256" key="9">
    <source>
        <dbReference type="ARBA" id="ARBA00022692"/>
    </source>
</evidence>
<keyword evidence="5" id="KW-0813">Transport</keyword>
<evidence type="ECO:0000256" key="1">
    <source>
        <dbReference type="ARBA" id="ARBA00002949"/>
    </source>
</evidence>
<organism evidence="14 15">
    <name type="scientific">Bradyrhizobium nanningense</name>
    <dbReference type="NCBI Taxonomy" id="1325118"/>
    <lineage>
        <taxon>Bacteria</taxon>
        <taxon>Pseudomonadati</taxon>
        <taxon>Pseudomonadota</taxon>
        <taxon>Alphaproteobacteria</taxon>
        <taxon>Hyphomicrobiales</taxon>
        <taxon>Nitrobacteraceae</taxon>
        <taxon>Bradyrhizobium</taxon>
    </lineage>
</organism>
<evidence type="ECO:0000256" key="7">
    <source>
        <dbReference type="ARBA" id="ARBA00022505"/>
    </source>
</evidence>
<dbReference type="InterPro" id="IPR035906">
    <property type="entry name" value="MetI-like_sf"/>
</dbReference>
<dbReference type="EMBL" id="LBJQ01000006">
    <property type="protein sequence ID" value="RXH38145.1"/>
    <property type="molecule type" value="Genomic_DNA"/>
</dbReference>
<evidence type="ECO:0000256" key="6">
    <source>
        <dbReference type="ARBA" id="ARBA00022475"/>
    </source>
</evidence>
<proteinExistence type="inferred from homology"/>
<keyword evidence="7" id="KW-0500">Molybdenum</keyword>
<sequence length="237" mass="24943">MDIVSAEISQSVALTSELASATTVILLMVGVPLAWWLARSKTLASEAVAALIVLPLVLPPTALGFCVVVLLGPYGPGGVLASFWGERTLSFTFAGIVVGSVLSALPLVVQPIHNAFVAIGDCPLESNRRVSPLHAFVAASAPLARLELIKAAVVGFSHTIGTFGVVMMIGGNIPGRTKVVSAYVVDYVKAARWREANPVVGGMVMFALATIFTLALIERHCAKKAPNRLRPAARHIR</sequence>
<dbReference type="FunFam" id="1.10.3720.10:FF:000054">
    <property type="entry name" value="Molybdenum transport system permease"/>
    <property type="match status" value="1"/>
</dbReference>
<dbReference type="Gene3D" id="1.10.3720.10">
    <property type="entry name" value="MetI-like"/>
    <property type="match status" value="1"/>
</dbReference>
<dbReference type="PANTHER" id="PTHR30183">
    <property type="entry name" value="MOLYBDENUM TRANSPORT SYSTEM PERMEASE PROTEIN MODB"/>
    <property type="match status" value="1"/>
</dbReference>
<gene>
    <name evidence="14" type="ORF">XH99_02040</name>
</gene>
<evidence type="ECO:0000256" key="4">
    <source>
        <dbReference type="ARBA" id="ARBA00018710"/>
    </source>
</evidence>
<comment type="caution">
    <text evidence="14">The sequence shown here is derived from an EMBL/GenBank/DDBJ whole genome shotgun (WGS) entry which is preliminary data.</text>
</comment>
<evidence type="ECO:0000256" key="3">
    <source>
        <dbReference type="ARBA" id="ARBA00007069"/>
    </source>
</evidence>
<dbReference type="InterPro" id="IPR000515">
    <property type="entry name" value="MetI-like"/>
</dbReference>
<dbReference type="GO" id="GO:0005886">
    <property type="term" value="C:plasma membrane"/>
    <property type="evidence" value="ECO:0007669"/>
    <property type="project" value="UniProtKB-SubCell"/>
</dbReference>